<dbReference type="Gene3D" id="3.20.170.30">
    <property type="match status" value="1"/>
</dbReference>
<dbReference type="GO" id="GO:0006388">
    <property type="term" value="P:tRNA splicing, via endonucleolytic cleavage and ligation"/>
    <property type="evidence" value="ECO:0007669"/>
    <property type="project" value="UniProtKB-UniRule"/>
</dbReference>
<evidence type="ECO:0000313" key="6">
    <source>
        <dbReference type="EMBL" id="BBA96547.1"/>
    </source>
</evidence>
<dbReference type="KEGG" id="arev:RVR_1892"/>
<dbReference type="NCBIfam" id="NF002014">
    <property type="entry name" value="PRK00819.1-4"/>
    <property type="match status" value="1"/>
</dbReference>
<comment type="function">
    <text evidence="4 5">Removes the 2'-phosphate from RNA via an intermediate in which the phosphate is ADP-ribosylated by NAD followed by a presumed transesterification to release the RNA and generate ADP-ribose 1''-2''-cyclic phosphate (APPR&gt;P). May function as an ADP-ribosylase.</text>
</comment>
<dbReference type="InterPro" id="IPR042081">
    <property type="entry name" value="RNA_2'-PTrans_C"/>
</dbReference>
<sequence length="190" mass="20443">MLDEKQTVKVSKFLSLVLRHDPQAVGVTLDEAGWVGVEELLAACAAKGRRLSRADLDHVVETNNKRRFAYSADGRRIRASQGHSVPVDLGLAAATPPDVLYHGTAAASVPLILSEGLRPMSRQDVHLSADTGTAARVGARHGRPVVLVVDAAGMAAEGHEFRLSANGVWLTDRVPPRWLRQSPEPGRPRA</sequence>
<evidence type="ECO:0000313" key="7">
    <source>
        <dbReference type="Proteomes" id="UP000595703"/>
    </source>
</evidence>
<dbReference type="HAMAP" id="MF_00299">
    <property type="entry name" value="KptA"/>
    <property type="match status" value="1"/>
</dbReference>
<protein>
    <recommendedName>
        <fullName evidence="5">Probable RNA 2'-phosphotransferase</fullName>
        <ecNumber evidence="5">2.7.1.-</ecNumber>
    </recommendedName>
</protein>
<keyword evidence="3 5" id="KW-0520">NAD</keyword>
<dbReference type="EMBL" id="AP018365">
    <property type="protein sequence ID" value="BBA96547.1"/>
    <property type="molecule type" value="Genomic_DNA"/>
</dbReference>
<dbReference type="PANTHER" id="PTHR12684">
    <property type="entry name" value="PUTATIVE PHOSPHOTRANSFERASE"/>
    <property type="match status" value="1"/>
</dbReference>
<comment type="similarity">
    <text evidence="1 5">Belongs to the KptA/TPT1 family.</text>
</comment>
<evidence type="ECO:0000256" key="1">
    <source>
        <dbReference type="ARBA" id="ARBA00009836"/>
    </source>
</evidence>
<name>A0A7U3UPY5_9ACTN</name>
<keyword evidence="7" id="KW-1185">Reference proteome</keyword>
<dbReference type="SUPFAM" id="SSF56399">
    <property type="entry name" value="ADP-ribosylation"/>
    <property type="match status" value="1"/>
</dbReference>
<dbReference type="InterPro" id="IPR022928">
    <property type="entry name" value="RNA_2'-PTrans_KptA"/>
</dbReference>
<proteinExistence type="inferred from homology"/>
<reference evidence="6 7" key="2">
    <citation type="journal article" date="2011" name="J. Antibiot.">
        <title>Furaquinocins I and J: novel polyketide isoprenoid hybrid compounds from Streptomyces reveromyceticus SN-593.</title>
        <authorList>
            <person name="Panthee S."/>
            <person name="Takahashi S."/>
            <person name="Takagi H."/>
            <person name="Nogawa T."/>
            <person name="Oowada E."/>
            <person name="Uramoto M."/>
            <person name="Osada H."/>
        </authorList>
    </citation>
    <scope>NUCLEOTIDE SEQUENCE [LARGE SCALE GENOMIC DNA]</scope>
    <source>
        <strain evidence="6 7">SN-593</strain>
    </source>
</reference>
<accession>A0A7U3UPY5</accession>
<dbReference type="Pfam" id="PF01885">
    <property type="entry name" value="PTS_2-RNA"/>
    <property type="match status" value="1"/>
</dbReference>
<evidence type="ECO:0000256" key="2">
    <source>
        <dbReference type="ARBA" id="ARBA00022679"/>
    </source>
</evidence>
<evidence type="ECO:0000256" key="4">
    <source>
        <dbReference type="ARBA" id="ARBA00025212"/>
    </source>
</evidence>
<dbReference type="EC" id="2.7.1.-" evidence="5"/>
<evidence type="ECO:0000256" key="5">
    <source>
        <dbReference type="HAMAP-Rule" id="MF_00299"/>
    </source>
</evidence>
<gene>
    <name evidence="5" type="primary">kptA</name>
    <name evidence="6" type="ORF">RVR_1892</name>
</gene>
<dbReference type="PANTHER" id="PTHR12684:SF2">
    <property type="entry name" value="TRNA 2'-PHOSPHOTRANSFERASE 1"/>
    <property type="match status" value="1"/>
</dbReference>
<dbReference type="InterPro" id="IPR042080">
    <property type="entry name" value="RNA_2'-PTrans_N"/>
</dbReference>
<dbReference type="AlphaFoldDB" id="A0A7U3UPY5"/>
<dbReference type="RefSeq" id="WP_202232964.1">
    <property type="nucleotide sequence ID" value="NZ_AP018365.1"/>
</dbReference>
<dbReference type="Proteomes" id="UP000595703">
    <property type="component" value="Chromosome"/>
</dbReference>
<organism evidence="6 7">
    <name type="scientific">Actinacidiphila reveromycinica</name>
    <dbReference type="NCBI Taxonomy" id="659352"/>
    <lineage>
        <taxon>Bacteria</taxon>
        <taxon>Bacillati</taxon>
        <taxon>Actinomycetota</taxon>
        <taxon>Actinomycetes</taxon>
        <taxon>Kitasatosporales</taxon>
        <taxon>Streptomycetaceae</taxon>
        <taxon>Actinacidiphila</taxon>
    </lineage>
</organism>
<dbReference type="Gene3D" id="1.10.10.970">
    <property type="entry name" value="RNA 2'-phosphotransferase, Tpt1/KptA family, N-terminal domain"/>
    <property type="match status" value="1"/>
</dbReference>
<dbReference type="GO" id="GO:0003950">
    <property type="term" value="F:NAD+ poly-ADP-ribosyltransferase activity"/>
    <property type="evidence" value="ECO:0007669"/>
    <property type="project" value="InterPro"/>
</dbReference>
<reference evidence="6 7" key="3">
    <citation type="journal article" date="2011" name="Nat. Chem. Biol.">
        <title>Reveromycin A biosynthesis uses RevG and RevJ for stereospecific spiroacetal formation.</title>
        <authorList>
            <person name="Takahashi S."/>
            <person name="Toyoda A."/>
            <person name="Sekiyama Y."/>
            <person name="Takagi H."/>
            <person name="Nogawa T."/>
            <person name="Uramoto M."/>
            <person name="Suzuki R."/>
            <person name="Koshino H."/>
            <person name="Kumano T."/>
            <person name="Panthee S."/>
            <person name="Dairi T."/>
            <person name="Ishikawa J."/>
            <person name="Ikeda H."/>
            <person name="Sakaki Y."/>
            <person name="Osada H."/>
        </authorList>
    </citation>
    <scope>NUCLEOTIDE SEQUENCE [LARGE SCALE GENOMIC DNA]</scope>
    <source>
        <strain evidence="6 7">SN-593</strain>
    </source>
</reference>
<dbReference type="GO" id="GO:0000215">
    <property type="term" value="F:tRNA 2'-phosphotransferase activity"/>
    <property type="evidence" value="ECO:0007669"/>
    <property type="project" value="TreeGrafter"/>
</dbReference>
<reference evidence="6 7" key="4">
    <citation type="journal article" date="2020" name="Sci. Rep.">
        <title>beta-carboline chemical signals induce reveromycin production through a LuxR family regulator in Streptomyces sp. SN-593.</title>
        <authorList>
            <person name="Panthee S."/>
            <person name="Kito N."/>
            <person name="Hayashi T."/>
            <person name="Shimizu T."/>
            <person name="Ishikawa J."/>
            <person name="Hamamoto H."/>
            <person name="Osada H."/>
            <person name="Takahashi S."/>
        </authorList>
    </citation>
    <scope>NUCLEOTIDE SEQUENCE [LARGE SCALE GENOMIC DNA]</scope>
    <source>
        <strain evidence="6 7">SN-593</strain>
    </source>
</reference>
<evidence type="ECO:0000256" key="3">
    <source>
        <dbReference type="ARBA" id="ARBA00023027"/>
    </source>
</evidence>
<keyword evidence="2 5" id="KW-0808">Transferase</keyword>
<dbReference type="InterPro" id="IPR002745">
    <property type="entry name" value="Ptrans_KptA/Tpt1"/>
</dbReference>
<reference evidence="6 7" key="1">
    <citation type="journal article" date="2010" name="J. Bacteriol.">
        <title>Biochemical characterization of a novel indole prenyltransferase from Streptomyces sp. SN-593.</title>
        <authorList>
            <person name="Takahashi S."/>
            <person name="Takagi H."/>
            <person name="Toyoda A."/>
            <person name="Uramoto M."/>
            <person name="Nogawa T."/>
            <person name="Ueki M."/>
            <person name="Sakaki Y."/>
            <person name="Osada H."/>
        </authorList>
    </citation>
    <scope>NUCLEOTIDE SEQUENCE [LARGE SCALE GENOMIC DNA]</scope>
    <source>
        <strain evidence="6 7">SN-593</strain>
    </source>
</reference>